<feature type="chain" id="PRO_5012220142" description="DUF4468 domain-containing protein" evidence="1">
    <location>
        <begin position="22"/>
        <end position="165"/>
    </location>
</feature>
<organism evidence="2 3">
    <name type="scientific">Flavobacterium cyanobacteriorum</name>
    <dbReference type="NCBI Taxonomy" id="2022802"/>
    <lineage>
        <taxon>Bacteria</taxon>
        <taxon>Pseudomonadati</taxon>
        <taxon>Bacteroidota</taxon>
        <taxon>Flavobacteriia</taxon>
        <taxon>Flavobacteriales</taxon>
        <taxon>Flavobacteriaceae</taxon>
        <taxon>Flavobacterium</taxon>
    </lineage>
</organism>
<keyword evidence="3" id="KW-1185">Reference proteome</keyword>
<accession>A0A255ZRE7</accession>
<name>A0A255ZRE7_9FLAO</name>
<protein>
    <recommendedName>
        <fullName evidence="4">DUF4468 domain-containing protein</fullName>
    </recommendedName>
</protein>
<dbReference type="Proteomes" id="UP000216605">
    <property type="component" value="Unassembled WGS sequence"/>
</dbReference>
<reference evidence="2 3" key="1">
    <citation type="submission" date="2017-07" db="EMBL/GenBank/DDBJ databases">
        <title>Flavobacterium cyanobacteriorum sp. nov., isolated from cyanobacterial aggregates in a eutrophic lake.</title>
        <authorList>
            <person name="Cai H."/>
        </authorList>
    </citation>
    <scope>NUCLEOTIDE SEQUENCE [LARGE SCALE GENOMIC DNA]</scope>
    <source>
        <strain evidence="2 3">TH021</strain>
    </source>
</reference>
<dbReference type="AlphaFoldDB" id="A0A255ZRE7"/>
<dbReference type="RefSeq" id="WP_094412348.1">
    <property type="nucleotide sequence ID" value="NZ_NOXV01000162.1"/>
</dbReference>
<sequence>MKKFKQTLILLAILLANSTFAQTKEETVKYIDDILKISKGTFEDGRKNRARSYEIIEQRLHSINHIETKSFANFIANGEPHRTNTGSSIVNVPWIAIKSVDLELSDTTSNLTQVSINFDVEFINSNNNQSYSGLSLYVISSKKENFIKAIKHLQELLKKEDPFGN</sequence>
<gene>
    <name evidence="2" type="ORF">CHU92_02700</name>
</gene>
<feature type="signal peptide" evidence="1">
    <location>
        <begin position="1"/>
        <end position="21"/>
    </location>
</feature>
<dbReference type="OrthoDB" id="1508178at2"/>
<comment type="caution">
    <text evidence="2">The sequence shown here is derived from an EMBL/GenBank/DDBJ whole genome shotgun (WGS) entry which is preliminary data.</text>
</comment>
<evidence type="ECO:0008006" key="4">
    <source>
        <dbReference type="Google" id="ProtNLM"/>
    </source>
</evidence>
<evidence type="ECO:0000256" key="1">
    <source>
        <dbReference type="SAM" id="SignalP"/>
    </source>
</evidence>
<evidence type="ECO:0000313" key="2">
    <source>
        <dbReference type="EMBL" id="OYQ43969.1"/>
    </source>
</evidence>
<proteinExistence type="predicted"/>
<dbReference type="EMBL" id="NOXV01000162">
    <property type="protein sequence ID" value="OYQ43969.1"/>
    <property type="molecule type" value="Genomic_DNA"/>
</dbReference>
<keyword evidence="1" id="KW-0732">Signal</keyword>
<evidence type="ECO:0000313" key="3">
    <source>
        <dbReference type="Proteomes" id="UP000216605"/>
    </source>
</evidence>